<keyword evidence="2" id="KW-0813">Transport</keyword>
<proteinExistence type="predicted"/>
<dbReference type="GO" id="GO:0005886">
    <property type="term" value="C:plasma membrane"/>
    <property type="evidence" value="ECO:0007669"/>
    <property type="project" value="UniProtKB-SubCell"/>
</dbReference>
<comment type="subcellular location">
    <subcellularLocation>
        <location evidence="1">Cell membrane</location>
        <topology evidence="1">Multi-pass membrane protein</topology>
    </subcellularLocation>
</comment>
<organism evidence="8 9">
    <name type="scientific">Parvibaculum sedimenti</name>
    <dbReference type="NCBI Taxonomy" id="2608632"/>
    <lineage>
        <taxon>Bacteria</taxon>
        <taxon>Pseudomonadati</taxon>
        <taxon>Pseudomonadota</taxon>
        <taxon>Alphaproteobacteria</taxon>
        <taxon>Hyphomicrobiales</taxon>
        <taxon>Parvibaculaceae</taxon>
        <taxon>Parvibaculum</taxon>
    </lineage>
</organism>
<evidence type="ECO:0000256" key="2">
    <source>
        <dbReference type="ARBA" id="ARBA00022448"/>
    </source>
</evidence>
<evidence type="ECO:0000256" key="4">
    <source>
        <dbReference type="ARBA" id="ARBA00022692"/>
    </source>
</evidence>
<name>A0A6N6VKB7_9HYPH</name>
<feature type="transmembrane region" description="Helical" evidence="7">
    <location>
        <begin position="97"/>
        <end position="123"/>
    </location>
</feature>
<evidence type="ECO:0000256" key="5">
    <source>
        <dbReference type="ARBA" id="ARBA00022989"/>
    </source>
</evidence>
<dbReference type="PANTHER" id="PTHR42770">
    <property type="entry name" value="AMINO ACID TRANSPORTER-RELATED"/>
    <property type="match status" value="1"/>
</dbReference>
<evidence type="ECO:0000313" key="9">
    <source>
        <dbReference type="Proteomes" id="UP000468901"/>
    </source>
</evidence>
<dbReference type="AlphaFoldDB" id="A0A6N6VKB7"/>
<dbReference type="InterPro" id="IPR002293">
    <property type="entry name" value="AA/rel_permease1"/>
</dbReference>
<keyword evidence="3" id="KW-1003">Cell membrane</keyword>
<dbReference type="EMBL" id="WESC01000002">
    <property type="protein sequence ID" value="KAB7742135.1"/>
    <property type="molecule type" value="Genomic_DNA"/>
</dbReference>
<dbReference type="PIRSF" id="PIRSF006060">
    <property type="entry name" value="AA_transporter"/>
    <property type="match status" value="1"/>
</dbReference>
<feature type="transmembrane region" description="Helical" evidence="7">
    <location>
        <begin position="51"/>
        <end position="76"/>
    </location>
</feature>
<keyword evidence="9" id="KW-1185">Reference proteome</keyword>
<dbReference type="PANTHER" id="PTHR42770:SF15">
    <property type="entry name" value="GLUTAMATE_GAMMA-AMINOBUTYRATE ANTIPORTER-RELATED"/>
    <property type="match status" value="1"/>
</dbReference>
<protein>
    <submittedName>
        <fullName evidence="8">Amino acid permease</fullName>
    </submittedName>
</protein>
<evidence type="ECO:0000256" key="6">
    <source>
        <dbReference type="ARBA" id="ARBA00023136"/>
    </source>
</evidence>
<dbReference type="RefSeq" id="WP_152214557.1">
    <property type="nucleotide sequence ID" value="NZ_JBAQYD010000322.1"/>
</dbReference>
<feature type="transmembrane region" description="Helical" evidence="7">
    <location>
        <begin position="280"/>
        <end position="299"/>
    </location>
</feature>
<evidence type="ECO:0000256" key="3">
    <source>
        <dbReference type="ARBA" id="ARBA00022475"/>
    </source>
</evidence>
<feature type="transmembrane region" description="Helical" evidence="7">
    <location>
        <begin position="409"/>
        <end position="431"/>
    </location>
</feature>
<keyword evidence="5 7" id="KW-1133">Transmembrane helix</keyword>
<dbReference type="Pfam" id="PF13520">
    <property type="entry name" value="AA_permease_2"/>
    <property type="match status" value="1"/>
</dbReference>
<feature type="transmembrane region" description="Helical" evidence="7">
    <location>
        <begin position="193"/>
        <end position="213"/>
    </location>
</feature>
<feature type="transmembrane region" description="Helical" evidence="7">
    <location>
        <begin position="337"/>
        <end position="358"/>
    </location>
</feature>
<dbReference type="Gene3D" id="1.20.1740.10">
    <property type="entry name" value="Amino acid/polyamine transporter I"/>
    <property type="match status" value="1"/>
</dbReference>
<reference evidence="8 9" key="1">
    <citation type="submission" date="2019-09" db="EMBL/GenBank/DDBJ databases">
        <title>Parvibaculum sedimenti sp. nov., isolated from sediment.</title>
        <authorList>
            <person name="Wang Y."/>
        </authorList>
    </citation>
    <scope>NUCLEOTIDE SEQUENCE [LARGE SCALE GENOMIC DNA]</scope>
    <source>
        <strain evidence="8 9">HXT-9</strain>
    </source>
</reference>
<gene>
    <name evidence="8" type="ORF">F2P47_02350</name>
</gene>
<keyword evidence="6 7" id="KW-0472">Membrane</keyword>
<feature type="transmembrane region" description="Helical" evidence="7">
    <location>
        <begin position="21"/>
        <end position="39"/>
    </location>
</feature>
<dbReference type="Proteomes" id="UP000468901">
    <property type="component" value="Unassembled WGS sequence"/>
</dbReference>
<feature type="transmembrane region" description="Helical" evidence="7">
    <location>
        <begin position="364"/>
        <end position="388"/>
    </location>
</feature>
<evidence type="ECO:0000256" key="7">
    <source>
        <dbReference type="SAM" id="Phobius"/>
    </source>
</evidence>
<feature type="transmembrane region" description="Helical" evidence="7">
    <location>
        <begin position="443"/>
        <end position="461"/>
    </location>
</feature>
<evidence type="ECO:0000256" key="1">
    <source>
        <dbReference type="ARBA" id="ARBA00004651"/>
    </source>
</evidence>
<comment type="caution">
    <text evidence="8">The sequence shown here is derived from an EMBL/GenBank/DDBJ whole genome shotgun (WGS) entry which is preliminary data.</text>
</comment>
<keyword evidence="4 7" id="KW-0812">Transmembrane</keyword>
<sequence length="467" mass="50041">MTVISTPATAGRGGFKRVLSALDMTLFTVCAILVIDTLAASAKVGISSLTWWVITFFFFFVPYGLIVAELGAAYPGEGGIQQWIRRAYGDRWAGRAGWYYWVNVALWMPSVYILFAGMAAQLFAPDMTLWTKIFIGVVMTWITVGVGIASLANSKWVPNVGAVVKAAIMLLMGVAGIWVAFTRGMANDITFSSLMPSWNVGLAFLPVVVYNFLGFELMSGAGEEMQNPARDVPVAIVIAGLAIVAFYLLATFGILAALPVDQIGLIEGVLDTVGKLLGDSSLAKAVTMIVGLGALYTFFANMVTWTLGANRTAQAAAADGELPAVFATLHPTYKTPIGAFLLTGLVSTIVIVLYGLMAGTAEDLFWSLFAFSSIVFLLPYLLVFVAFLKLRRVDVDVPRPYRVPGNRAVLVILASLCFLFVAQAIIFFVWVPGEGIDWKTAGPIIGGVVLTALIGEVILAIQGRKSA</sequence>
<evidence type="ECO:0000313" key="8">
    <source>
        <dbReference type="EMBL" id="KAB7742135.1"/>
    </source>
</evidence>
<feature type="transmembrane region" description="Helical" evidence="7">
    <location>
        <begin position="234"/>
        <end position="260"/>
    </location>
</feature>
<accession>A0A6N6VKB7</accession>
<dbReference type="InterPro" id="IPR050367">
    <property type="entry name" value="APC_superfamily"/>
</dbReference>
<dbReference type="GO" id="GO:0022857">
    <property type="term" value="F:transmembrane transporter activity"/>
    <property type="evidence" value="ECO:0007669"/>
    <property type="project" value="InterPro"/>
</dbReference>
<feature type="transmembrane region" description="Helical" evidence="7">
    <location>
        <begin position="129"/>
        <end position="151"/>
    </location>
</feature>
<feature type="transmembrane region" description="Helical" evidence="7">
    <location>
        <begin position="163"/>
        <end position="181"/>
    </location>
</feature>